<dbReference type="RefSeq" id="XP_024892339.1">
    <property type="nucleotide sequence ID" value="XM_025036571.1"/>
</dbReference>
<gene>
    <name evidence="3" type="primary">LOC112467775</name>
</gene>
<dbReference type="Proteomes" id="UP000504618">
    <property type="component" value="Unplaced"/>
</dbReference>
<keyword evidence="2" id="KW-1185">Reference proteome</keyword>
<organism evidence="2 3">
    <name type="scientific">Temnothorax curvispinosus</name>
    <dbReference type="NCBI Taxonomy" id="300111"/>
    <lineage>
        <taxon>Eukaryota</taxon>
        <taxon>Metazoa</taxon>
        <taxon>Ecdysozoa</taxon>
        <taxon>Arthropoda</taxon>
        <taxon>Hexapoda</taxon>
        <taxon>Insecta</taxon>
        <taxon>Pterygota</taxon>
        <taxon>Neoptera</taxon>
        <taxon>Endopterygota</taxon>
        <taxon>Hymenoptera</taxon>
        <taxon>Apocrita</taxon>
        <taxon>Aculeata</taxon>
        <taxon>Formicoidea</taxon>
        <taxon>Formicidae</taxon>
        <taxon>Myrmicinae</taxon>
        <taxon>Temnothorax</taxon>
    </lineage>
</organism>
<accession>A0A6J1RBG6</accession>
<dbReference type="GeneID" id="112467775"/>
<dbReference type="AlphaFoldDB" id="A0A6J1RBG6"/>
<evidence type="ECO:0000313" key="2">
    <source>
        <dbReference type="Proteomes" id="UP000504618"/>
    </source>
</evidence>
<feature type="coiled-coil region" evidence="1">
    <location>
        <begin position="89"/>
        <end position="130"/>
    </location>
</feature>
<sequence length="244" mass="28912">MDTLGLECNLLDVFQNDDHTIVNKWISSCREFRLSVDARIEQAFLREKDCSKKKSVNTGKISELQQEIGMTKSDIDAVILEQKVTDRKISNAIKLQENLKDELEKAKVQRETLSLEMVDLQLELEERKRKKILQWDAIKRACNIYKVNLDIHLSLQEEQDCERVKFSFFMHNEATKDKYFVQLSRSDNHWTVEQIEPRLKKEHLKELSTIKDFSDCSKVSDITLFLYQVRSVFLKYYIKTRKKL</sequence>
<dbReference type="OrthoDB" id="7691513at2759"/>
<keyword evidence="1" id="KW-0175">Coiled coil</keyword>
<protein>
    <submittedName>
        <fullName evidence="3">Uncharacterized protein LOC112467775</fullName>
    </submittedName>
</protein>
<name>A0A6J1RBG6_9HYME</name>
<proteinExistence type="predicted"/>
<reference evidence="3" key="1">
    <citation type="submission" date="2025-08" db="UniProtKB">
        <authorList>
            <consortium name="RefSeq"/>
        </authorList>
    </citation>
    <scope>IDENTIFICATION</scope>
    <source>
        <tissue evidence="3">Whole body</tissue>
    </source>
</reference>
<evidence type="ECO:0000313" key="3">
    <source>
        <dbReference type="RefSeq" id="XP_024892339.1"/>
    </source>
</evidence>
<evidence type="ECO:0000256" key="1">
    <source>
        <dbReference type="SAM" id="Coils"/>
    </source>
</evidence>